<proteinExistence type="predicted"/>
<name>A0ABT2LYS0_9FIRM</name>
<sequence length="152" mass="17768">MKVIVNVDENCIEEQVIINCHELNENIINIRKTISAMENQSLKIELKQGEKEFYIDVGEILFFETDNNQVMAHTANEIFLTGSKLYELEKILPWYFSRISKSAILNVKKVYAITRNLTASSLIEFEGTPKHVYVSRAYYKPLKEKLEEMRNM</sequence>
<feature type="domain" description="HTH LytTR-type" evidence="1">
    <location>
        <begin position="44"/>
        <end position="148"/>
    </location>
</feature>
<dbReference type="InterPro" id="IPR046947">
    <property type="entry name" value="LytR-like"/>
</dbReference>
<dbReference type="PROSITE" id="PS50930">
    <property type="entry name" value="HTH_LYTTR"/>
    <property type="match status" value="1"/>
</dbReference>
<dbReference type="Proteomes" id="UP001431199">
    <property type="component" value="Unassembled WGS sequence"/>
</dbReference>
<dbReference type="PANTHER" id="PTHR37299:SF4">
    <property type="entry name" value="TRANSCRIPTIONAL REGULATOR"/>
    <property type="match status" value="1"/>
</dbReference>
<protein>
    <submittedName>
        <fullName evidence="2">LytTR family transcriptional regulator</fullName>
    </submittedName>
</protein>
<gene>
    <name evidence="2" type="ORF">N5B56_02775</name>
</gene>
<evidence type="ECO:0000313" key="2">
    <source>
        <dbReference type="EMBL" id="MCT7398013.1"/>
    </source>
</evidence>
<dbReference type="Pfam" id="PF04397">
    <property type="entry name" value="LytTR"/>
    <property type="match status" value="1"/>
</dbReference>
<organism evidence="2 3">
    <name type="scientific">Eubacterium album</name>
    <dbReference type="NCBI Taxonomy" id="2978477"/>
    <lineage>
        <taxon>Bacteria</taxon>
        <taxon>Bacillati</taxon>
        <taxon>Bacillota</taxon>
        <taxon>Clostridia</taxon>
        <taxon>Eubacteriales</taxon>
        <taxon>Eubacteriaceae</taxon>
        <taxon>Eubacterium</taxon>
    </lineage>
</organism>
<dbReference type="Gene3D" id="2.40.50.1020">
    <property type="entry name" value="LytTr DNA-binding domain"/>
    <property type="match status" value="1"/>
</dbReference>
<dbReference type="EMBL" id="JAODBU010000003">
    <property type="protein sequence ID" value="MCT7398013.1"/>
    <property type="molecule type" value="Genomic_DNA"/>
</dbReference>
<dbReference type="PANTHER" id="PTHR37299">
    <property type="entry name" value="TRANSCRIPTIONAL REGULATOR-RELATED"/>
    <property type="match status" value="1"/>
</dbReference>
<accession>A0ABT2LYS0</accession>
<keyword evidence="3" id="KW-1185">Reference proteome</keyword>
<evidence type="ECO:0000313" key="3">
    <source>
        <dbReference type="Proteomes" id="UP001431199"/>
    </source>
</evidence>
<dbReference type="InterPro" id="IPR007492">
    <property type="entry name" value="LytTR_DNA-bd_dom"/>
</dbReference>
<dbReference type="SMART" id="SM00850">
    <property type="entry name" value="LytTR"/>
    <property type="match status" value="1"/>
</dbReference>
<reference evidence="2" key="1">
    <citation type="submission" date="2022-09" db="EMBL/GenBank/DDBJ databases">
        <title>Eubacterium sp. LFL-14 isolated from human feces.</title>
        <authorList>
            <person name="Liu F."/>
        </authorList>
    </citation>
    <scope>NUCLEOTIDE SEQUENCE</scope>
    <source>
        <strain evidence="2">LFL-14</strain>
    </source>
</reference>
<evidence type="ECO:0000259" key="1">
    <source>
        <dbReference type="PROSITE" id="PS50930"/>
    </source>
</evidence>
<comment type="caution">
    <text evidence="2">The sequence shown here is derived from an EMBL/GenBank/DDBJ whole genome shotgun (WGS) entry which is preliminary data.</text>
</comment>
<dbReference type="RefSeq" id="WP_260978341.1">
    <property type="nucleotide sequence ID" value="NZ_JAODBU010000003.1"/>
</dbReference>